<dbReference type="InterPro" id="IPR002052">
    <property type="entry name" value="DNA_methylase_N6_adenine_CS"/>
</dbReference>
<sequence length="361" mass="41732">MNQDLLTLQPDKPPIITSEIEVIRFYHDTDAKAAVQEMIVGTYVLVEEFYSNGLEILAELKRTLLVYYTDKKFQGQRDFRSAFREASHRLLVEVKGHKLVVKKAPVIGWLKVLYPEIADFYVSFPEVQGMNSAWQWYQKGIEVKTLGITLHPFYGTYFPTRFEHLTLFDRWLKKYIGSKEKAIEIGVGSGILSFQLIQNGFKTIFASDTNKNAIIGVAQECKRLDYEANITLNHGDLFENCDVKADVIVFNPPWLLAKHSLEEGLDKAIYYEKELFPQFFEQAQKHLTCHGKIVLLFSNLAQVIDAKSPHPIIEELRTNGRFKKELHLRRDVNASSKKTKRTDSRENEKVELWVLTPKEMV</sequence>
<evidence type="ECO:0000256" key="2">
    <source>
        <dbReference type="ARBA" id="ARBA00022691"/>
    </source>
</evidence>
<dbReference type="SUPFAM" id="SSF53335">
    <property type="entry name" value="S-adenosyl-L-methionine-dependent methyltransferases"/>
    <property type="match status" value="1"/>
</dbReference>
<keyword evidence="1 4" id="KW-0808">Transferase</keyword>
<keyword evidence="1 4" id="KW-0489">Methyltransferase</keyword>
<dbReference type="AlphaFoldDB" id="A0A858KG25"/>
<evidence type="ECO:0000313" key="5">
    <source>
        <dbReference type="Proteomes" id="UP000502831"/>
    </source>
</evidence>
<feature type="domain" description="Methyltransferase small" evidence="3">
    <location>
        <begin position="178"/>
        <end position="297"/>
    </location>
</feature>
<dbReference type="CDD" id="cd02440">
    <property type="entry name" value="AdoMet_MTases"/>
    <property type="match status" value="1"/>
</dbReference>
<organism evidence="4 5">
    <name type="scientific">Sulfurospirillum diekertiae</name>
    <dbReference type="NCBI Taxonomy" id="1854492"/>
    <lineage>
        <taxon>Bacteria</taxon>
        <taxon>Pseudomonadati</taxon>
        <taxon>Campylobacterota</taxon>
        <taxon>Epsilonproteobacteria</taxon>
        <taxon>Campylobacterales</taxon>
        <taxon>Sulfurospirillaceae</taxon>
        <taxon>Sulfurospirillum</taxon>
    </lineage>
</organism>
<dbReference type="InterPro" id="IPR007848">
    <property type="entry name" value="Small_mtfrase_dom"/>
</dbReference>
<proteinExistence type="predicted"/>
<reference evidence="4 5" key="1">
    <citation type="journal article" date="2017" name="Environ. Sci. Technol.">
        <title>Organohalide Respiration with Chlorinated Ethenes under Low pH Conditions.</title>
        <authorList>
            <person name="Yang Y."/>
            <person name="Capiro N.L."/>
            <person name="Marcet T.F."/>
            <person name="Yan J."/>
            <person name="Pennell K.D."/>
            <person name="Loffler F.E."/>
        </authorList>
    </citation>
    <scope>NUCLEOTIDE SEQUENCE [LARGE SCALE GENOMIC DNA]</scope>
    <source>
        <strain evidence="4 5">ACSDCE</strain>
    </source>
</reference>
<gene>
    <name evidence="4" type="ORF">FA584_11390</name>
</gene>
<dbReference type="RefSeq" id="WP_167750298.1">
    <property type="nucleotide sequence ID" value="NZ_CP039734.2"/>
</dbReference>
<dbReference type="GO" id="GO:0032259">
    <property type="term" value="P:methylation"/>
    <property type="evidence" value="ECO:0007669"/>
    <property type="project" value="UniProtKB-KW"/>
</dbReference>
<name>A0A858KG25_9BACT</name>
<dbReference type="Proteomes" id="UP000502831">
    <property type="component" value="Chromosome"/>
</dbReference>
<dbReference type="GO" id="GO:0003676">
    <property type="term" value="F:nucleic acid binding"/>
    <property type="evidence" value="ECO:0007669"/>
    <property type="project" value="InterPro"/>
</dbReference>
<evidence type="ECO:0000256" key="1">
    <source>
        <dbReference type="ARBA" id="ARBA00022603"/>
    </source>
</evidence>
<accession>A0A858KG25</accession>
<dbReference type="GO" id="GO:0008170">
    <property type="term" value="F:N-methyltransferase activity"/>
    <property type="evidence" value="ECO:0007669"/>
    <property type="project" value="UniProtKB-ARBA"/>
</dbReference>
<dbReference type="InterPro" id="IPR029063">
    <property type="entry name" value="SAM-dependent_MTases_sf"/>
</dbReference>
<dbReference type="Gene3D" id="3.40.50.150">
    <property type="entry name" value="Vaccinia Virus protein VP39"/>
    <property type="match status" value="1"/>
</dbReference>
<dbReference type="EMBL" id="CP039734">
    <property type="protein sequence ID" value="QIR76767.2"/>
    <property type="molecule type" value="Genomic_DNA"/>
</dbReference>
<evidence type="ECO:0000259" key="3">
    <source>
        <dbReference type="Pfam" id="PF05175"/>
    </source>
</evidence>
<dbReference type="GO" id="GO:0008757">
    <property type="term" value="F:S-adenosylmethionine-dependent methyltransferase activity"/>
    <property type="evidence" value="ECO:0007669"/>
    <property type="project" value="UniProtKB-ARBA"/>
</dbReference>
<dbReference type="PROSITE" id="PS00092">
    <property type="entry name" value="N6_MTASE"/>
    <property type="match status" value="1"/>
</dbReference>
<dbReference type="Pfam" id="PF05175">
    <property type="entry name" value="MTS"/>
    <property type="match status" value="1"/>
</dbReference>
<protein>
    <submittedName>
        <fullName evidence="4">Methyltransferase</fullName>
    </submittedName>
</protein>
<keyword evidence="2" id="KW-0949">S-adenosyl-L-methionine</keyword>
<evidence type="ECO:0000313" key="4">
    <source>
        <dbReference type="EMBL" id="QIR76767.2"/>
    </source>
</evidence>